<evidence type="ECO:0000259" key="4">
    <source>
        <dbReference type="Pfam" id="PF08548"/>
    </source>
</evidence>
<dbReference type="InterPro" id="IPR013858">
    <property type="entry name" value="Peptidase_M10B_C"/>
</dbReference>
<dbReference type="Proteomes" id="UP000700706">
    <property type="component" value="Unassembled WGS sequence"/>
</dbReference>
<keyword evidence="2" id="KW-0964">Secreted</keyword>
<evidence type="ECO:0000256" key="3">
    <source>
        <dbReference type="ARBA" id="ARBA00022737"/>
    </source>
</evidence>
<feature type="non-terminal residue" evidence="5">
    <location>
        <position position="1"/>
    </location>
</feature>
<evidence type="ECO:0000256" key="1">
    <source>
        <dbReference type="ARBA" id="ARBA00004613"/>
    </source>
</evidence>
<dbReference type="InterPro" id="IPR019960">
    <property type="entry name" value="T1SS_VCA0849"/>
</dbReference>
<dbReference type="NCBIfam" id="TIGR03661">
    <property type="entry name" value="T1SS_VCA0849"/>
    <property type="match status" value="1"/>
</dbReference>
<protein>
    <submittedName>
        <fullName evidence="5">M10 family metallopeptidase C-terminal domain-containing protein</fullName>
    </submittedName>
</protein>
<sequence length="92" mass="9478">VVGANADVITDFSRAQGDRIDLSQIDANRAATGDQAFAFIGTGLYTGVAGQLRYAVDGGVTTIAGDVDGDRVSDFHIRLTGTITLTAGDFAL</sequence>
<evidence type="ECO:0000313" key="6">
    <source>
        <dbReference type="Proteomes" id="UP000700706"/>
    </source>
</evidence>
<dbReference type="EMBL" id="JAEKLZ010000170">
    <property type="protein sequence ID" value="MBW8725424.1"/>
    <property type="molecule type" value="Genomic_DNA"/>
</dbReference>
<evidence type="ECO:0000313" key="5">
    <source>
        <dbReference type="EMBL" id="MBW8725424.1"/>
    </source>
</evidence>
<dbReference type="SUPFAM" id="SSF51120">
    <property type="entry name" value="beta-Roll"/>
    <property type="match status" value="1"/>
</dbReference>
<accession>A0A952KK84</accession>
<feature type="domain" description="Peptidase M10 serralysin C-terminal" evidence="4">
    <location>
        <begin position="4"/>
        <end position="90"/>
    </location>
</feature>
<evidence type="ECO:0000256" key="2">
    <source>
        <dbReference type="ARBA" id="ARBA00022525"/>
    </source>
</evidence>
<name>A0A952KK84_9PROT</name>
<gene>
    <name evidence="5" type="ORF">JF625_09760</name>
</gene>
<dbReference type="GO" id="GO:0005509">
    <property type="term" value="F:calcium ion binding"/>
    <property type="evidence" value="ECO:0007669"/>
    <property type="project" value="InterPro"/>
</dbReference>
<dbReference type="InterPro" id="IPR011049">
    <property type="entry name" value="Serralysin-like_metalloprot_C"/>
</dbReference>
<reference evidence="5" key="1">
    <citation type="submission" date="2020-06" db="EMBL/GenBank/DDBJ databases">
        <title>Stable isotope informed genome-resolved metagenomics uncovers potential trophic interactions in rhizosphere soil.</title>
        <authorList>
            <person name="Starr E.P."/>
            <person name="Shi S."/>
            <person name="Blazewicz S.J."/>
            <person name="Koch B.J."/>
            <person name="Probst A.J."/>
            <person name="Hungate B.A."/>
            <person name="Pett-Ridge J."/>
            <person name="Firestone M.K."/>
            <person name="Banfield J.F."/>
        </authorList>
    </citation>
    <scope>NUCLEOTIDE SEQUENCE</scope>
    <source>
        <strain evidence="5">YM_69_17</strain>
    </source>
</reference>
<dbReference type="AlphaFoldDB" id="A0A952KK84"/>
<comment type="caution">
    <text evidence="5">The sequence shown here is derived from an EMBL/GenBank/DDBJ whole genome shotgun (WGS) entry which is preliminary data.</text>
</comment>
<proteinExistence type="predicted"/>
<dbReference type="GO" id="GO:0005615">
    <property type="term" value="C:extracellular space"/>
    <property type="evidence" value="ECO:0007669"/>
    <property type="project" value="InterPro"/>
</dbReference>
<comment type="subcellular location">
    <subcellularLocation>
        <location evidence="1">Secreted</location>
    </subcellularLocation>
</comment>
<organism evidence="5 6">
    <name type="scientific">Inquilinus limosus</name>
    <dbReference type="NCBI Taxonomy" id="171674"/>
    <lineage>
        <taxon>Bacteria</taxon>
        <taxon>Pseudomonadati</taxon>
        <taxon>Pseudomonadota</taxon>
        <taxon>Alphaproteobacteria</taxon>
        <taxon>Rhodospirillales</taxon>
        <taxon>Rhodospirillaceae</taxon>
        <taxon>Inquilinus</taxon>
    </lineage>
</organism>
<dbReference type="Pfam" id="PF08548">
    <property type="entry name" value="Peptidase_M10_C"/>
    <property type="match status" value="1"/>
</dbReference>
<dbReference type="Gene3D" id="2.150.10.10">
    <property type="entry name" value="Serralysin-like metalloprotease, C-terminal"/>
    <property type="match status" value="1"/>
</dbReference>
<keyword evidence="3" id="KW-0677">Repeat</keyword>